<dbReference type="OrthoDB" id="9792527at2"/>
<evidence type="ECO:0000313" key="5">
    <source>
        <dbReference type="EMBL" id="KUM99588.1"/>
    </source>
</evidence>
<reference evidence="5 6" key="1">
    <citation type="submission" date="2015-10" db="EMBL/GenBank/DDBJ databases">
        <title>Draft genome sequence of Streptomyces yokosukanensis DSM 40224, type strain for the species Streptomyces yokosukanensis.</title>
        <authorList>
            <person name="Ruckert C."/>
            <person name="Winkler A."/>
            <person name="Kalinowski J."/>
            <person name="Kampfer P."/>
            <person name="Glaeser S."/>
        </authorList>
    </citation>
    <scope>NUCLEOTIDE SEQUENCE [LARGE SCALE GENOMIC DNA]</scope>
    <source>
        <strain evidence="5 6">DSM 40224</strain>
    </source>
</reference>
<comment type="caution">
    <text evidence="5">The sequence shown here is derived from an EMBL/GenBank/DDBJ whole genome shotgun (WGS) entry which is preliminary data.</text>
</comment>
<dbReference type="EMBL" id="LMWN01000062">
    <property type="protein sequence ID" value="KUM99588.1"/>
    <property type="molecule type" value="Genomic_DNA"/>
</dbReference>
<dbReference type="SUPFAM" id="SSF46785">
    <property type="entry name" value="Winged helix' DNA-binding domain"/>
    <property type="match status" value="1"/>
</dbReference>
<dbReference type="AlphaFoldDB" id="A0A117PZD4"/>
<dbReference type="Proteomes" id="UP000053127">
    <property type="component" value="Unassembled WGS sequence"/>
</dbReference>
<dbReference type="RefSeq" id="WP_067135131.1">
    <property type="nucleotide sequence ID" value="NZ_JBFACD010000018.1"/>
</dbReference>
<dbReference type="PANTHER" id="PTHR33204">
    <property type="entry name" value="TRANSCRIPTIONAL REGULATOR, MARR FAMILY"/>
    <property type="match status" value="1"/>
</dbReference>
<dbReference type="STRING" id="67386.AQI95_38340"/>
<evidence type="ECO:0000259" key="4">
    <source>
        <dbReference type="PROSITE" id="PS51118"/>
    </source>
</evidence>
<proteinExistence type="predicted"/>
<feature type="domain" description="HTH hxlR-type" evidence="4">
    <location>
        <begin position="11"/>
        <end position="108"/>
    </location>
</feature>
<dbReference type="PANTHER" id="PTHR33204:SF18">
    <property type="entry name" value="TRANSCRIPTIONAL REGULATORY PROTEIN"/>
    <property type="match status" value="1"/>
</dbReference>
<keyword evidence="6" id="KW-1185">Reference proteome</keyword>
<evidence type="ECO:0000256" key="1">
    <source>
        <dbReference type="ARBA" id="ARBA00023015"/>
    </source>
</evidence>
<evidence type="ECO:0000256" key="3">
    <source>
        <dbReference type="ARBA" id="ARBA00023163"/>
    </source>
</evidence>
<dbReference type="InterPro" id="IPR036390">
    <property type="entry name" value="WH_DNA-bd_sf"/>
</dbReference>
<dbReference type="Gene3D" id="1.10.10.10">
    <property type="entry name" value="Winged helix-like DNA-binding domain superfamily/Winged helix DNA-binding domain"/>
    <property type="match status" value="1"/>
</dbReference>
<accession>A0A117PZD4</accession>
<organism evidence="5 6">
    <name type="scientific">Streptomyces yokosukanensis</name>
    <dbReference type="NCBI Taxonomy" id="67386"/>
    <lineage>
        <taxon>Bacteria</taxon>
        <taxon>Bacillati</taxon>
        <taxon>Actinomycetota</taxon>
        <taxon>Actinomycetes</taxon>
        <taxon>Kitasatosporales</taxon>
        <taxon>Streptomycetaceae</taxon>
        <taxon>Streptomyces</taxon>
    </lineage>
</organism>
<dbReference type="InterPro" id="IPR036388">
    <property type="entry name" value="WH-like_DNA-bd_sf"/>
</dbReference>
<evidence type="ECO:0000313" key="6">
    <source>
        <dbReference type="Proteomes" id="UP000053127"/>
    </source>
</evidence>
<keyword evidence="3" id="KW-0804">Transcription</keyword>
<sequence>MKRTSFANWPCSIARTLDLLGDHWTPLVVREAFYGIRRFDEFQQELGIARNTLTDRLRRLVDEGVLEKRLYDSEPPRYDYVLTEMGRDLFTVLAAMSRWGDRWLAGEEGVPVVFHHDACGHDTTAEVVCSVCRKPLAAQETSMRMGPGYPERLARRPDVVRRFGTARPGPSGPLDR</sequence>
<evidence type="ECO:0000256" key="2">
    <source>
        <dbReference type="ARBA" id="ARBA00023125"/>
    </source>
</evidence>
<keyword evidence="2" id="KW-0238">DNA-binding</keyword>
<dbReference type="Pfam" id="PF01638">
    <property type="entry name" value="HxlR"/>
    <property type="match status" value="1"/>
</dbReference>
<name>A0A117PZD4_9ACTN</name>
<keyword evidence="1" id="KW-0805">Transcription regulation</keyword>
<protein>
    <submittedName>
        <fullName evidence="5">HxlR family transcriptional regulator</fullName>
    </submittedName>
</protein>
<dbReference type="PROSITE" id="PS51118">
    <property type="entry name" value="HTH_HXLR"/>
    <property type="match status" value="1"/>
</dbReference>
<dbReference type="InterPro" id="IPR002577">
    <property type="entry name" value="HTH_HxlR"/>
</dbReference>
<dbReference type="GO" id="GO:0003677">
    <property type="term" value="F:DNA binding"/>
    <property type="evidence" value="ECO:0007669"/>
    <property type="project" value="UniProtKB-KW"/>
</dbReference>
<gene>
    <name evidence="5" type="ORF">AQI95_38340</name>
</gene>